<keyword evidence="1" id="KW-0378">Hydrolase</keyword>
<dbReference type="EMBL" id="CM001368">
    <property type="protein sequence ID" value="EHJ47421.1"/>
    <property type="molecule type" value="Genomic_DNA"/>
</dbReference>
<evidence type="ECO:0000313" key="5">
    <source>
        <dbReference type="Proteomes" id="UP000004662"/>
    </source>
</evidence>
<accession>G7Q8T5</accession>
<evidence type="ECO:0000259" key="3">
    <source>
        <dbReference type="Pfam" id="PF00149"/>
    </source>
</evidence>
<dbReference type="eggNOG" id="COG1409">
    <property type="taxonomic scope" value="Bacteria"/>
</dbReference>
<dbReference type="OrthoDB" id="106957at2"/>
<dbReference type="Proteomes" id="UP000004662">
    <property type="component" value="Chromosome"/>
</dbReference>
<dbReference type="Gene3D" id="3.60.21.10">
    <property type="match status" value="1"/>
</dbReference>
<dbReference type="GO" id="GO:0016787">
    <property type="term" value="F:hydrolase activity"/>
    <property type="evidence" value="ECO:0007669"/>
    <property type="project" value="UniProtKB-KW"/>
</dbReference>
<reference evidence="5" key="1">
    <citation type="journal article" date="2015" name="Genome Announc.">
        <title>High-Quality Draft Genome Sequence of Desulfovibrio carbinoliphilus FW-101-2B, an Organic Acid-Oxidizing Sulfate-Reducing Bacterium Isolated from Uranium(VI)-Contaminated Groundwater.</title>
        <authorList>
            <person name="Ramsay B.D."/>
            <person name="Hwang C."/>
            <person name="Woo H.L."/>
            <person name="Carroll S.L."/>
            <person name="Lucas S."/>
            <person name="Han J."/>
            <person name="Lapidus A.L."/>
            <person name="Cheng J.F."/>
            <person name="Goodwin L.A."/>
            <person name="Pitluck S."/>
            <person name="Peters L."/>
            <person name="Chertkov O."/>
            <person name="Held B."/>
            <person name="Detter J.C."/>
            <person name="Han C.S."/>
            <person name="Tapia R."/>
            <person name="Land M.L."/>
            <person name="Hauser L.J."/>
            <person name="Kyrpides N.C."/>
            <person name="Ivanova N.N."/>
            <person name="Mikhailova N."/>
            <person name="Pagani I."/>
            <person name="Woyke T."/>
            <person name="Arkin A.P."/>
            <person name="Dehal P."/>
            <person name="Chivian D."/>
            <person name="Criddle C.S."/>
            <person name="Wu W."/>
            <person name="Chakraborty R."/>
            <person name="Hazen T.C."/>
            <person name="Fields M.W."/>
        </authorList>
    </citation>
    <scope>NUCLEOTIDE SEQUENCE [LARGE SCALE GENOMIC DNA]</scope>
    <source>
        <strain evidence="5">FW-101-2B</strain>
    </source>
</reference>
<gene>
    <name evidence="4" type="ORF">DFW101_1413</name>
</gene>
<evidence type="ECO:0000256" key="2">
    <source>
        <dbReference type="ARBA" id="ARBA00023180"/>
    </source>
</evidence>
<dbReference type="SUPFAM" id="SSF56300">
    <property type="entry name" value="Metallo-dependent phosphatases"/>
    <property type="match status" value="1"/>
</dbReference>
<sequence>MADTGNPGTFLLFSDVHFDPFADPSLVPALAASDVSAWTGLLSSSSQTAYAAYGSDSNYPLFESALDDMAARAADVSTILYPGDILAHDFPQDYAALTGDTSQAGLDAFAQKTVAFFVQEVDSRFPDAMVLVADGNCDTDNMSGSIGARPGDPYLSDTAPLLAQAFFNNDTDRTAFASTYAVGGYYAVEPDGPTGLKYIVLNDNLWITEYDDPAAGAVELSWFASELAESAQNFQKVWVVGHIPVGANASSVVASYDQTGRIAYSGNLDDGFNAAFVGLELAYDATIKATFTGHTHNDDFRLVTDGSGAANLLRIAPSISPVFDNNPGYQVYSFDTRTSSLLDETTYTLDLQSSSPAWSKEYAYAETYGQTLATPQEWQAVYGAILTNPATQAAYIDHLGQGAATQFPVTAANLPAYLATPGFVLPATYNAAVAALAG</sequence>
<name>G7Q8T5_9BACT</name>
<dbReference type="InterPro" id="IPR004843">
    <property type="entry name" value="Calcineurin-like_PHP"/>
</dbReference>
<dbReference type="PANTHER" id="PTHR10340:SF57">
    <property type="entry name" value="METALLOPHOS DOMAIN-CONTAINING PROTEIN"/>
    <property type="match status" value="1"/>
</dbReference>
<organism evidence="4 5">
    <name type="scientific">Solidesulfovibrio carbinoliphilus subsp. oakridgensis</name>
    <dbReference type="NCBI Taxonomy" id="694327"/>
    <lineage>
        <taxon>Bacteria</taxon>
        <taxon>Pseudomonadati</taxon>
        <taxon>Thermodesulfobacteriota</taxon>
        <taxon>Desulfovibrionia</taxon>
        <taxon>Desulfovibrionales</taxon>
        <taxon>Desulfovibrionaceae</taxon>
        <taxon>Solidesulfovibrio</taxon>
    </lineage>
</organism>
<dbReference type="HOGENOM" id="CLU_038460_0_0_7"/>
<evidence type="ECO:0000256" key="1">
    <source>
        <dbReference type="ARBA" id="ARBA00022801"/>
    </source>
</evidence>
<dbReference type="PANTHER" id="PTHR10340">
    <property type="entry name" value="SPHINGOMYELIN PHOSPHODIESTERASE"/>
    <property type="match status" value="1"/>
</dbReference>
<dbReference type="Pfam" id="PF00149">
    <property type="entry name" value="Metallophos"/>
    <property type="match status" value="1"/>
</dbReference>
<keyword evidence="2" id="KW-0325">Glycoprotein</keyword>
<feature type="domain" description="Calcineurin-like phosphoesterase" evidence="3">
    <location>
        <begin position="9"/>
        <end position="297"/>
    </location>
</feature>
<dbReference type="RefSeq" id="WP_009180821.1">
    <property type="nucleotide sequence ID" value="NZ_CM001368.1"/>
</dbReference>
<dbReference type="STRING" id="694327.DFW101_1413"/>
<proteinExistence type="predicted"/>
<evidence type="ECO:0000313" key="4">
    <source>
        <dbReference type="EMBL" id="EHJ47421.1"/>
    </source>
</evidence>
<protein>
    <submittedName>
        <fullName evidence="4">Metallophosphoesterase</fullName>
    </submittedName>
</protein>
<dbReference type="AlphaFoldDB" id="G7Q8T5"/>
<keyword evidence="5" id="KW-1185">Reference proteome</keyword>
<dbReference type="InterPro" id="IPR029052">
    <property type="entry name" value="Metallo-depent_PP-like"/>
</dbReference>